<feature type="region of interest" description="Disordered" evidence="7">
    <location>
        <begin position="24"/>
        <end position="50"/>
    </location>
</feature>
<dbReference type="EMBL" id="PCMW01000003">
    <property type="protein sequence ID" value="PDS27281.1"/>
    <property type="molecule type" value="Genomic_DNA"/>
</dbReference>
<dbReference type="PRINTS" id="PR00606">
    <property type="entry name" value="CYTCHROMECID"/>
</dbReference>
<comment type="caution">
    <text evidence="9">The sequence shown here is derived from an EMBL/GenBank/DDBJ whole genome shotgun (WGS) entry which is preliminary data.</text>
</comment>
<dbReference type="PROSITE" id="PS51007">
    <property type="entry name" value="CYTC"/>
    <property type="match status" value="1"/>
</dbReference>
<dbReference type="OMA" id="FACHDIN"/>
<keyword evidence="5 6" id="KW-0408">Iron</keyword>
<dbReference type="OrthoDB" id="9814063at2"/>
<feature type="binding site" description="covalent" evidence="6">
    <location>
        <position position="66"/>
    </location>
    <ligand>
        <name>heme c</name>
        <dbReference type="ChEBI" id="CHEBI:61717"/>
    </ligand>
</feature>
<comment type="PTM">
    <text evidence="6">Binds 1 heme c group covalently per subunit.</text>
</comment>
<feature type="domain" description="Cytochrome c" evidence="8">
    <location>
        <begin position="48"/>
        <end position="131"/>
    </location>
</feature>
<dbReference type="SUPFAM" id="SSF46626">
    <property type="entry name" value="Cytochrome c"/>
    <property type="match status" value="1"/>
</dbReference>
<accession>A0A2H3KFB2</accession>
<dbReference type="Proteomes" id="UP000220828">
    <property type="component" value="Unassembled WGS sequence"/>
</dbReference>
<evidence type="ECO:0000256" key="1">
    <source>
        <dbReference type="ARBA" id="ARBA00022448"/>
    </source>
</evidence>
<evidence type="ECO:0000256" key="3">
    <source>
        <dbReference type="ARBA" id="ARBA00022723"/>
    </source>
</evidence>
<keyword evidence="2 6" id="KW-0349">Heme</keyword>
<evidence type="ECO:0000256" key="7">
    <source>
        <dbReference type="SAM" id="MobiDB-lite"/>
    </source>
</evidence>
<dbReference type="InterPro" id="IPR009056">
    <property type="entry name" value="Cyt_c-like_dom"/>
</dbReference>
<evidence type="ECO:0000256" key="5">
    <source>
        <dbReference type="ARBA" id="ARBA00023004"/>
    </source>
</evidence>
<evidence type="ECO:0000313" key="10">
    <source>
        <dbReference type="Proteomes" id="UP000220828"/>
    </source>
</evidence>
<name>A0A2H3KFB2_9FLAO</name>
<dbReference type="InterPro" id="IPR036909">
    <property type="entry name" value="Cyt_c-like_dom_sf"/>
</dbReference>
<protein>
    <submittedName>
        <fullName evidence="9">Cytochrome C</fullName>
    </submittedName>
</protein>
<dbReference type="GO" id="GO:0020037">
    <property type="term" value="F:heme binding"/>
    <property type="evidence" value="ECO:0007669"/>
    <property type="project" value="InterPro"/>
</dbReference>
<keyword evidence="1" id="KW-0813">Transport</keyword>
<dbReference type="InterPro" id="IPR002324">
    <property type="entry name" value="Cyt_c_ID"/>
</dbReference>
<evidence type="ECO:0000256" key="6">
    <source>
        <dbReference type="PIRSR" id="PIRSR602324-1"/>
    </source>
</evidence>
<evidence type="ECO:0000256" key="4">
    <source>
        <dbReference type="ARBA" id="ARBA00022982"/>
    </source>
</evidence>
<keyword evidence="3 6" id="KW-0479">Metal-binding</keyword>
<gene>
    <name evidence="9" type="ORF">B0A77_00100</name>
</gene>
<dbReference type="Pfam" id="PF00034">
    <property type="entry name" value="Cytochrom_C"/>
    <property type="match status" value="1"/>
</dbReference>
<dbReference type="PROSITE" id="PS51257">
    <property type="entry name" value="PROKAR_LIPOPROTEIN"/>
    <property type="match status" value="1"/>
</dbReference>
<dbReference type="Gene3D" id="1.10.760.10">
    <property type="entry name" value="Cytochrome c-like domain"/>
    <property type="match status" value="1"/>
</dbReference>
<feature type="compositionally biased region" description="Basic and acidic residues" evidence="7">
    <location>
        <begin position="24"/>
        <end position="35"/>
    </location>
</feature>
<feature type="binding site" description="covalent" evidence="6">
    <location>
        <position position="109"/>
    </location>
    <ligand>
        <name>heme c</name>
        <dbReference type="ChEBI" id="CHEBI:61717"/>
    </ligand>
</feature>
<dbReference type="GO" id="GO:0005506">
    <property type="term" value="F:iron ion binding"/>
    <property type="evidence" value="ECO:0007669"/>
    <property type="project" value="InterPro"/>
</dbReference>
<proteinExistence type="predicted"/>
<feature type="binding site" description="covalent" evidence="6">
    <location>
        <position position="62"/>
    </location>
    <ligand>
        <name>heme c</name>
        <dbReference type="ChEBI" id="CHEBI:61717"/>
    </ligand>
</feature>
<dbReference type="GO" id="GO:0009055">
    <property type="term" value="F:electron transfer activity"/>
    <property type="evidence" value="ECO:0007669"/>
    <property type="project" value="InterPro"/>
</dbReference>
<organism evidence="9 10">
    <name type="scientific">Flavobacterium branchiophilum</name>
    <dbReference type="NCBI Taxonomy" id="55197"/>
    <lineage>
        <taxon>Bacteria</taxon>
        <taxon>Pseudomonadati</taxon>
        <taxon>Bacteroidota</taxon>
        <taxon>Flavobacteriia</taxon>
        <taxon>Flavobacteriales</taxon>
        <taxon>Flavobacteriaceae</taxon>
        <taxon>Flavobacterium</taxon>
    </lineage>
</organism>
<reference evidence="9 10" key="1">
    <citation type="submission" date="2017-09" db="EMBL/GenBank/DDBJ databases">
        <title>Whole genomes of Flavobacteriaceae.</title>
        <authorList>
            <person name="Stine C."/>
            <person name="Li C."/>
            <person name="Tadesse D."/>
        </authorList>
    </citation>
    <scope>NUCLEOTIDE SEQUENCE [LARGE SCALE GENOMIC DNA]</scope>
    <source>
        <strain evidence="9 10">ATCC 35036</strain>
    </source>
</reference>
<sequence>MKKTLLLWSFVALVVSCDKKKEAQPKDAEVIEHQAAEQTPSTGAATAPEFQKGADLIAQNDCSGCHKVDEKLTGPSFKEIAAKYTTADVATLSKSIIDGSKGKWGEIPMTAHPSLSQEDASEMVKYILSNK</sequence>
<evidence type="ECO:0000259" key="8">
    <source>
        <dbReference type="PROSITE" id="PS51007"/>
    </source>
</evidence>
<evidence type="ECO:0000256" key="2">
    <source>
        <dbReference type="ARBA" id="ARBA00022617"/>
    </source>
</evidence>
<dbReference type="AlphaFoldDB" id="A0A2H3KFB2"/>
<evidence type="ECO:0000313" key="9">
    <source>
        <dbReference type="EMBL" id="PDS27281.1"/>
    </source>
</evidence>
<keyword evidence="4" id="KW-0249">Electron transport</keyword>
<dbReference type="RefSeq" id="WP_014082783.1">
    <property type="nucleotide sequence ID" value="NZ_CBCSFI010000006.1"/>
</dbReference>